<dbReference type="Proteomes" id="UP000187172">
    <property type="component" value="Unassembled WGS sequence"/>
</dbReference>
<dbReference type="RefSeq" id="WP_076176530.1">
    <property type="nucleotide sequence ID" value="NZ_MRTP01000019.1"/>
</dbReference>
<reference evidence="1 2" key="1">
    <citation type="submission" date="2016-11" db="EMBL/GenBank/DDBJ databases">
        <title>Paenibacillus species isolates.</title>
        <authorList>
            <person name="Beno S.M."/>
        </authorList>
    </citation>
    <scope>NUCLEOTIDE SEQUENCE [LARGE SCALE GENOMIC DNA]</scope>
    <source>
        <strain evidence="1 2">FSL R5-0378</strain>
    </source>
</reference>
<sequence length="73" mass="8402">MKRIGAIQMMQENKMLIHITRRTLVGGQEQSPIESRYYSGFFVLSVQVLVPSRGQELVPIAEKDKNMSRLPIR</sequence>
<dbReference type="AlphaFoldDB" id="A0A1R1E584"/>
<evidence type="ECO:0000313" key="1">
    <source>
        <dbReference type="EMBL" id="OMF46969.1"/>
    </source>
</evidence>
<protein>
    <submittedName>
        <fullName evidence="1">Uncharacterized protein</fullName>
    </submittedName>
</protein>
<comment type="caution">
    <text evidence="1">The sequence shown here is derived from an EMBL/GenBank/DDBJ whole genome shotgun (WGS) entry which is preliminary data.</text>
</comment>
<keyword evidence="2" id="KW-1185">Reference proteome</keyword>
<organism evidence="1 2">
    <name type="scientific">Paenibacillus rhizosphaerae</name>
    <dbReference type="NCBI Taxonomy" id="297318"/>
    <lineage>
        <taxon>Bacteria</taxon>
        <taxon>Bacillati</taxon>
        <taxon>Bacillota</taxon>
        <taxon>Bacilli</taxon>
        <taxon>Bacillales</taxon>
        <taxon>Paenibacillaceae</taxon>
        <taxon>Paenibacillus</taxon>
    </lineage>
</organism>
<dbReference type="EMBL" id="MRTP01000019">
    <property type="protein sequence ID" value="OMF46969.1"/>
    <property type="molecule type" value="Genomic_DNA"/>
</dbReference>
<proteinExistence type="predicted"/>
<accession>A0A1R1E584</accession>
<name>A0A1R1E584_9BACL</name>
<gene>
    <name evidence="1" type="ORF">BK138_32655</name>
</gene>
<evidence type="ECO:0000313" key="2">
    <source>
        <dbReference type="Proteomes" id="UP000187172"/>
    </source>
</evidence>